<evidence type="ECO:0000259" key="6">
    <source>
        <dbReference type="PROSITE" id="PS50405"/>
    </source>
</evidence>
<dbReference type="GO" id="GO:0006749">
    <property type="term" value="P:glutathione metabolic process"/>
    <property type="evidence" value="ECO:0007669"/>
    <property type="project" value="InterPro"/>
</dbReference>
<dbReference type="InterPro" id="IPR004045">
    <property type="entry name" value="Glutathione_S-Trfase_N"/>
</dbReference>
<dbReference type="Gene3D" id="1.20.1050.10">
    <property type="match status" value="1"/>
</dbReference>
<organism evidence="7 8">
    <name type="scientific">Linum trigynum</name>
    <dbReference type="NCBI Taxonomy" id="586398"/>
    <lineage>
        <taxon>Eukaryota</taxon>
        <taxon>Viridiplantae</taxon>
        <taxon>Streptophyta</taxon>
        <taxon>Embryophyta</taxon>
        <taxon>Tracheophyta</taxon>
        <taxon>Spermatophyta</taxon>
        <taxon>Magnoliopsida</taxon>
        <taxon>eudicotyledons</taxon>
        <taxon>Gunneridae</taxon>
        <taxon>Pentapetalae</taxon>
        <taxon>rosids</taxon>
        <taxon>fabids</taxon>
        <taxon>Malpighiales</taxon>
        <taxon>Linaceae</taxon>
        <taxon>Linum</taxon>
    </lineage>
</organism>
<dbReference type="FunFam" id="3.40.30.10:FF:000014">
    <property type="entry name" value="Tau class glutathione S-transferase"/>
    <property type="match status" value="1"/>
</dbReference>
<dbReference type="PROSITE" id="PS50405">
    <property type="entry name" value="GST_CTER"/>
    <property type="match status" value="1"/>
</dbReference>
<evidence type="ECO:0000259" key="5">
    <source>
        <dbReference type="PROSITE" id="PS50404"/>
    </source>
</evidence>
<protein>
    <recommendedName>
        <fullName evidence="1">glutathione transferase</fullName>
        <ecNumber evidence="1">2.5.1.18</ecNumber>
    </recommendedName>
</protein>
<name>A0AAV2DH51_9ROSI</name>
<dbReference type="InterPro" id="IPR045073">
    <property type="entry name" value="Omega/Tau-like"/>
</dbReference>
<dbReference type="InterPro" id="IPR040079">
    <property type="entry name" value="Glutathione_S-Trfase"/>
</dbReference>
<dbReference type="SFLD" id="SFLDS00019">
    <property type="entry name" value="Glutathione_Transferase_(cytos"/>
    <property type="match status" value="1"/>
</dbReference>
<dbReference type="GO" id="GO:0004364">
    <property type="term" value="F:glutathione transferase activity"/>
    <property type="evidence" value="ECO:0007669"/>
    <property type="project" value="UniProtKB-EC"/>
</dbReference>
<gene>
    <name evidence="7" type="ORF">LTRI10_LOCUS15181</name>
</gene>
<dbReference type="CDD" id="cd03185">
    <property type="entry name" value="GST_C_Tau"/>
    <property type="match status" value="1"/>
</dbReference>
<proteinExistence type="inferred from homology"/>
<dbReference type="InterPro" id="IPR010987">
    <property type="entry name" value="Glutathione-S-Trfase_C-like"/>
</dbReference>
<dbReference type="SUPFAM" id="SSF52833">
    <property type="entry name" value="Thioredoxin-like"/>
    <property type="match status" value="1"/>
</dbReference>
<dbReference type="SFLD" id="SFLDG00358">
    <property type="entry name" value="Main_(cytGST)"/>
    <property type="match status" value="1"/>
</dbReference>
<evidence type="ECO:0000313" key="8">
    <source>
        <dbReference type="Proteomes" id="UP001497516"/>
    </source>
</evidence>
<feature type="domain" description="GST C-terminal" evidence="6">
    <location>
        <begin position="89"/>
        <end position="221"/>
    </location>
</feature>
<dbReference type="PANTHER" id="PTHR11260">
    <property type="entry name" value="GLUTATHIONE S-TRANSFERASE, GST, SUPERFAMILY, GST DOMAIN CONTAINING"/>
    <property type="match status" value="1"/>
</dbReference>
<comment type="similarity">
    <text evidence="4">Belongs to the GST superfamily.</text>
</comment>
<evidence type="ECO:0000256" key="4">
    <source>
        <dbReference type="RuleBase" id="RU003494"/>
    </source>
</evidence>
<evidence type="ECO:0000256" key="3">
    <source>
        <dbReference type="ARBA" id="ARBA00047960"/>
    </source>
</evidence>
<evidence type="ECO:0000256" key="2">
    <source>
        <dbReference type="ARBA" id="ARBA00022679"/>
    </source>
</evidence>
<feature type="domain" description="GST N-terminal" evidence="5">
    <location>
        <begin position="2"/>
        <end position="83"/>
    </location>
</feature>
<dbReference type="Proteomes" id="UP001497516">
    <property type="component" value="Chromosome 3"/>
</dbReference>
<dbReference type="Pfam" id="PF00043">
    <property type="entry name" value="GST_C"/>
    <property type="match status" value="1"/>
</dbReference>
<dbReference type="EMBL" id="OZ034816">
    <property type="protein sequence ID" value="CAL1373239.1"/>
    <property type="molecule type" value="Genomic_DNA"/>
</dbReference>
<dbReference type="InterPro" id="IPR036282">
    <property type="entry name" value="Glutathione-S-Trfase_C_sf"/>
</dbReference>
<dbReference type="InterPro" id="IPR004046">
    <property type="entry name" value="GST_C"/>
</dbReference>
<dbReference type="PROSITE" id="PS50404">
    <property type="entry name" value="GST_NTER"/>
    <property type="match status" value="1"/>
</dbReference>
<dbReference type="InterPro" id="IPR045074">
    <property type="entry name" value="GST_C_Tau"/>
</dbReference>
<keyword evidence="8" id="KW-1185">Reference proteome</keyword>
<evidence type="ECO:0000256" key="1">
    <source>
        <dbReference type="ARBA" id="ARBA00012452"/>
    </source>
</evidence>
<keyword evidence="2" id="KW-0808">Transferase</keyword>
<dbReference type="EC" id="2.5.1.18" evidence="1"/>
<dbReference type="SUPFAM" id="SSF47616">
    <property type="entry name" value="GST C-terminal domain-like"/>
    <property type="match status" value="1"/>
</dbReference>
<dbReference type="Pfam" id="PF02798">
    <property type="entry name" value="GST_N"/>
    <property type="match status" value="1"/>
</dbReference>
<sequence>MAEVVLLDFWGSPFGMRARIALAEKGVKYEYKEEHLLTGKKTPLLLETNPVHKKIPVLIHNGKPISESLVIVQYIEDAWSDTAPLLPADPYGRSQARFWADFVDKKIYDQGKKIWANKAGEVQEAGKKELIESLKLLEGELGEKPFFGGETIGYVDVALVPFYTWFYSFETIGNFSIQAECPKLIEWVKRCLERESVSKSLVDPEKVYVDLILVLKKMYGYE</sequence>
<dbReference type="PANTHER" id="PTHR11260:SF781">
    <property type="entry name" value="GLUTATHIONE S-TRANSFERASE U19"/>
    <property type="match status" value="1"/>
</dbReference>
<dbReference type="AlphaFoldDB" id="A0AAV2DH51"/>
<dbReference type="InterPro" id="IPR036249">
    <property type="entry name" value="Thioredoxin-like_sf"/>
</dbReference>
<reference evidence="7 8" key="1">
    <citation type="submission" date="2024-04" db="EMBL/GenBank/DDBJ databases">
        <authorList>
            <person name="Fracassetti M."/>
        </authorList>
    </citation>
    <scope>NUCLEOTIDE SEQUENCE [LARGE SCALE GENOMIC DNA]</scope>
</reference>
<dbReference type="GO" id="GO:0005737">
    <property type="term" value="C:cytoplasm"/>
    <property type="evidence" value="ECO:0007669"/>
    <property type="project" value="TreeGrafter"/>
</dbReference>
<comment type="catalytic activity">
    <reaction evidence="3">
        <text>RX + glutathione = an S-substituted glutathione + a halide anion + H(+)</text>
        <dbReference type="Rhea" id="RHEA:16437"/>
        <dbReference type="ChEBI" id="CHEBI:15378"/>
        <dbReference type="ChEBI" id="CHEBI:16042"/>
        <dbReference type="ChEBI" id="CHEBI:17792"/>
        <dbReference type="ChEBI" id="CHEBI:57925"/>
        <dbReference type="ChEBI" id="CHEBI:90779"/>
        <dbReference type="EC" id="2.5.1.18"/>
    </reaction>
</comment>
<evidence type="ECO:0000313" key="7">
    <source>
        <dbReference type="EMBL" id="CAL1373239.1"/>
    </source>
</evidence>
<dbReference type="CDD" id="cd03058">
    <property type="entry name" value="GST_N_Tau"/>
    <property type="match status" value="1"/>
</dbReference>
<dbReference type="SFLD" id="SFLDG01152">
    <property type="entry name" value="Main.3:_Omega-_and_Tau-like"/>
    <property type="match status" value="1"/>
</dbReference>
<dbReference type="Gene3D" id="3.40.30.10">
    <property type="entry name" value="Glutaredoxin"/>
    <property type="match status" value="1"/>
</dbReference>
<dbReference type="FunFam" id="1.20.1050.10:FF:000018">
    <property type="entry name" value="Glutathione S-transferase U20"/>
    <property type="match status" value="1"/>
</dbReference>
<accession>A0AAV2DH51</accession>